<comment type="subunit">
    <text evidence="1">Component of the NuA4 histone acetyltransferase complex.</text>
</comment>
<evidence type="ECO:0000256" key="1">
    <source>
        <dbReference type="ARBA" id="ARBA00011353"/>
    </source>
</evidence>
<comment type="caution">
    <text evidence="3">The sequence shown here is derived from an EMBL/GenBank/DDBJ whole genome shotgun (WGS) entry which is preliminary data.</text>
</comment>
<evidence type="ECO:0008006" key="5">
    <source>
        <dbReference type="Google" id="ProtNLM"/>
    </source>
</evidence>
<feature type="region of interest" description="Disordered" evidence="2">
    <location>
        <begin position="377"/>
        <end position="398"/>
    </location>
</feature>
<evidence type="ECO:0000313" key="4">
    <source>
        <dbReference type="Proteomes" id="UP000652219"/>
    </source>
</evidence>
<protein>
    <recommendedName>
        <fullName evidence="5">Chromo domain-containing protein</fullName>
    </recommendedName>
</protein>
<reference evidence="3 4" key="1">
    <citation type="journal article" date="2020" name="Phytopathology">
        <title>Genome Sequence Resources of Colletotrichum truncatum, C. plurivorum, C. musicola, and C. sojae: Four Species Pathogenic to Soybean (Glycine max).</title>
        <authorList>
            <person name="Rogerio F."/>
            <person name="Boufleur T.R."/>
            <person name="Ciampi-Guillardi M."/>
            <person name="Sukno S.A."/>
            <person name="Thon M.R."/>
            <person name="Massola Junior N.S."/>
            <person name="Baroncelli R."/>
        </authorList>
    </citation>
    <scope>NUCLEOTIDE SEQUENCE [LARGE SCALE GENOMIC DNA]</scope>
    <source>
        <strain evidence="3 4">LFN0009</strain>
    </source>
</reference>
<evidence type="ECO:0000313" key="3">
    <source>
        <dbReference type="EMBL" id="KAF6810776.1"/>
    </source>
</evidence>
<dbReference type="EMBL" id="WIGN01000082">
    <property type="protein sequence ID" value="KAF6810776.1"/>
    <property type="molecule type" value="Genomic_DNA"/>
</dbReference>
<organism evidence="3 4">
    <name type="scientific">Colletotrichum sojae</name>
    <dbReference type="NCBI Taxonomy" id="2175907"/>
    <lineage>
        <taxon>Eukaryota</taxon>
        <taxon>Fungi</taxon>
        <taxon>Dikarya</taxon>
        <taxon>Ascomycota</taxon>
        <taxon>Pezizomycotina</taxon>
        <taxon>Sordariomycetes</taxon>
        <taxon>Hypocreomycetidae</taxon>
        <taxon>Glomerellales</taxon>
        <taxon>Glomerellaceae</taxon>
        <taxon>Colletotrichum</taxon>
        <taxon>Colletotrichum orchidearum species complex</taxon>
    </lineage>
</organism>
<proteinExistence type="predicted"/>
<sequence>MKQAFPAFEMTIEELTYGPDNHVFRLKNSALQERHVSPSWQYAGPHVCEDRFLEVDFAPEAKRQTSQPRDYLFTCVYPREQHSTSGTSVHADLTSVAKRYGASVNEIHSFMRFPPVRAVVRTLLIELESPKAQPGRRPDEVTLVLRVNDILSETTPLQRQRFLTQTTVSGPDFAGRALVMCLVKLYAQFESWNLWHWGSGERRSILEVLVSVIGLFCNAWINAPEIDASWARLGSNITSPISLHGVRKVEKFQPSHLTPEVWLEWSLMYDPWIRRADSVQLLTLDNTEIPQGPTYIPPPSVAEVSEPEADNEGRVTVGYFNKPDEERWAFKAILDSRWSGKSPRTGLQYLVDWEYAEPSWQPARDLQGCDQWVLQFHRSRPDKPGPVPKLRRLLSGAS</sequence>
<name>A0A8H6JDN2_9PEZI</name>
<dbReference type="InterPro" id="IPR016197">
    <property type="entry name" value="Chromo-like_dom_sf"/>
</dbReference>
<dbReference type="AlphaFoldDB" id="A0A8H6JDN2"/>
<dbReference type="CDD" id="cd00024">
    <property type="entry name" value="CD_CSD"/>
    <property type="match status" value="1"/>
</dbReference>
<dbReference type="SUPFAM" id="SSF54160">
    <property type="entry name" value="Chromo domain-like"/>
    <property type="match status" value="1"/>
</dbReference>
<dbReference type="Proteomes" id="UP000652219">
    <property type="component" value="Unassembled WGS sequence"/>
</dbReference>
<evidence type="ECO:0000256" key="2">
    <source>
        <dbReference type="SAM" id="MobiDB-lite"/>
    </source>
</evidence>
<dbReference type="Gene3D" id="2.40.50.40">
    <property type="match status" value="1"/>
</dbReference>
<keyword evidence="4" id="KW-1185">Reference proteome</keyword>
<accession>A0A8H6JDN2</accession>
<gene>
    <name evidence="3" type="ORF">CSOJ01_06108</name>
</gene>